<evidence type="ECO:0000313" key="2">
    <source>
        <dbReference type="Proteomes" id="UP000076798"/>
    </source>
</evidence>
<organism evidence="1 2">
    <name type="scientific">Sistotremastrum suecicum HHB10207 ss-3</name>
    <dbReference type="NCBI Taxonomy" id="1314776"/>
    <lineage>
        <taxon>Eukaryota</taxon>
        <taxon>Fungi</taxon>
        <taxon>Dikarya</taxon>
        <taxon>Basidiomycota</taxon>
        <taxon>Agaricomycotina</taxon>
        <taxon>Agaricomycetes</taxon>
        <taxon>Sistotremastrales</taxon>
        <taxon>Sistotremastraceae</taxon>
        <taxon>Sistotremastrum</taxon>
    </lineage>
</organism>
<accession>A0A166CJC1</accession>
<name>A0A166CJC1_9AGAM</name>
<dbReference type="EMBL" id="KV428082">
    <property type="protein sequence ID" value="KZT37520.1"/>
    <property type="molecule type" value="Genomic_DNA"/>
</dbReference>
<dbReference type="OrthoDB" id="9994419at2759"/>
<dbReference type="SUPFAM" id="SSF52047">
    <property type="entry name" value="RNI-like"/>
    <property type="match status" value="1"/>
</dbReference>
<sequence>MALDPEQKPHETLDGQKSKLPPELLRNIVEEVSLSISDAKSRNHTLFNLLLTSSDLHREARRLLYRDIIFVQNTTIAGQISDALHAGAAKYVRSLRVEDFVGDAEPRGRSAKTDFLHLPLNLMDGLRSLDLSGSPMRDFSSVAEFLQSSVPANILLKFSALVPIDDDILPFLQQQQKIQFLSLHRFQEPNTFLRSPHFMPNLKRLKLYLLPDAEFQELVENRPITVFRFDTFFRLPQYWGTFASRLHALDISHSIAGVYDLKKWIETIVTAAVNLRLFACFEVSYFPGAVPATMPAVFGLFSELRHLEVLTISFNAALIGRLDVMTIPEGVGSPAQLKSVLVTQRRMPGPAGDDVIIQELQNTSGSGWIAAPRDGTSRDDWIESSLRKLDLACC</sequence>
<dbReference type="Proteomes" id="UP000076798">
    <property type="component" value="Unassembled WGS sequence"/>
</dbReference>
<evidence type="ECO:0000313" key="1">
    <source>
        <dbReference type="EMBL" id="KZT37520.1"/>
    </source>
</evidence>
<dbReference type="AlphaFoldDB" id="A0A166CJC1"/>
<proteinExistence type="predicted"/>
<keyword evidence="2" id="KW-1185">Reference proteome</keyword>
<gene>
    <name evidence="1" type="ORF">SISSUDRAFT_1062773</name>
</gene>
<protein>
    <recommendedName>
        <fullName evidence="3">F-box domain-containing protein</fullName>
    </recommendedName>
</protein>
<reference evidence="1 2" key="1">
    <citation type="journal article" date="2016" name="Mol. Biol. Evol.">
        <title>Comparative Genomics of Early-Diverging Mushroom-Forming Fungi Provides Insights into the Origins of Lignocellulose Decay Capabilities.</title>
        <authorList>
            <person name="Nagy L.G."/>
            <person name="Riley R."/>
            <person name="Tritt A."/>
            <person name="Adam C."/>
            <person name="Daum C."/>
            <person name="Floudas D."/>
            <person name="Sun H."/>
            <person name="Yadav J.S."/>
            <person name="Pangilinan J."/>
            <person name="Larsson K.H."/>
            <person name="Matsuura K."/>
            <person name="Barry K."/>
            <person name="Labutti K."/>
            <person name="Kuo R."/>
            <person name="Ohm R.A."/>
            <person name="Bhattacharya S.S."/>
            <person name="Shirouzu T."/>
            <person name="Yoshinaga Y."/>
            <person name="Martin F.M."/>
            <person name="Grigoriev I.V."/>
            <person name="Hibbett D.S."/>
        </authorList>
    </citation>
    <scope>NUCLEOTIDE SEQUENCE [LARGE SCALE GENOMIC DNA]</scope>
    <source>
        <strain evidence="1 2">HHB10207 ss-3</strain>
    </source>
</reference>
<evidence type="ECO:0008006" key="3">
    <source>
        <dbReference type="Google" id="ProtNLM"/>
    </source>
</evidence>